<dbReference type="EMBL" id="GL876976">
    <property type="protein sequence ID" value="KLU91074.1"/>
    <property type="molecule type" value="Genomic_DNA"/>
</dbReference>
<dbReference type="STRING" id="644358.A0A0C4EAC9"/>
<sequence length="230" mass="23185">MHLLTSFTLALSAGTALAGVVERDVKTINAVVTDTDTRLKELTTAINNFNGDPAQLLTATTNMLNSLNKGVTDIAATTPITLNDAVTLQATVTTLQNDGNALIQALNSKKSAFENAGLCEVVFKQAGDMGDVAKKLIDTVVTKVPQEVQPLAKQVSSGFTDTLKQSQQNFAPGSCTNRQGAVTPGGGAGGSSSSGPGTGNSSSPSSPVTAGAGTIAAPLALCIAAVGLLI</sequence>
<dbReference type="EMBL" id="ADBL01002454">
    <property type="status" value="NOT_ANNOTATED_CDS"/>
    <property type="molecule type" value="Genomic_DNA"/>
</dbReference>
<feature type="chain" id="PRO_5009386010" description="Cell wall protein" evidence="2">
    <location>
        <begin position="19"/>
        <end position="230"/>
    </location>
</feature>
<protein>
    <recommendedName>
        <fullName evidence="6">Cell wall protein</fullName>
    </recommendedName>
</protein>
<dbReference type="Pfam" id="PF12296">
    <property type="entry name" value="HsbA"/>
    <property type="match status" value="1"/>
</dbReference>
<dbReference type="EnsemblFungi" id="MAPG_09597T0">
    <property type="protein sequence ID" value="MAPG_09597T0"/>
    <property type="gene ID" value="MAPG_09597"/>
</dbReference>
<proteinExistence type="predicted"/>
<dbReference type="VEuPathDB" id="FungiDB:MAPG_09597"/>
<keyword evidence="5" id="KW-1185">Reference proteome</keyword>
<feature type="compositionally biased region" description="Gly residues" evidence="1">
    <location>
        <begin position="183"/>
        <end position="198"/>
    </location>
</feature>
<evidence type="ECO:0008006" key="6">
    <source>
        <dbReference type="Google" id="ProtNLM"/>
    </source>
</evidence>
<evidence type="ECO:0000313" key="5">
    <source>
        <dbReference type="Proteomes" id="UP000011715"/>
    </source>
</evidence>
<gene>
    <name evidence="3" type="ORF">MAPG_09597</name>
</gene>
<feature type="compositionally biased region" description="Low complexity" evidence="1">
    <location>
        <begin position="199"/>
        <end position="208"/>
    </location>
</feature>
<evidence type="ECO:0000256" key="1">
    <source>
        <dbReference type="SAM" id="MobiDB-lite"/>
    </source>
</evidence>
<dbReference type="PANTHER" id="PTHR38123">
    <property type="entry name" value="CELL WALL SERINE-THREONINE-RICH GALACTOMANNOPROTEIN MP1 (AFU_ORTHOLOGUE AFUA_4G03240)"/>
    <property type="match status" value="1"/>
</dbReference>
<name>A0A0C4EAC9_MAGP6</name>
<accession>A0A0C4EAC9</accession>
<organism evidence="4 5">
    <name type="scientific">Magnaporthiopsis poae (strain ATCC 64411 / 73-15)</name>
    <name type="common">Kentucky bluegrass fungus</name>
    <name type="synonym">Magnaporthe poae</name>
    <dbReference type="NCBI Taxonomy" id="644358"/>
    <lineage>
        <taxon>Eukaryota</taxon>
        <taxon>Fungi</taxon>
        <taxon>Dikarya</taxon>
        <taxon>Ascomycota</taxon>
        <taxon>Pezizomycotina</taxon>
        <taxon>Sordariomycetes</taxon>
        <taxon>Sordariomycetidae</taxon>
        <taxon>Magnaporthales</taxon>
        <taxon>Magnaporthaceae</taxon>
        <taxon>Magnaporthiopsis</taxon>
    </lineage>
</organism>
<dbReference type="PANTHER" id="PTHR38123:SF6">
    <property type="entry name" value="CELL WALL SERINE-THREONINE-RICH GALACTOMANNOPROTEIN MP1 (AFU_ORTHOLOGUE AFUA_4G03240)"/>
    <property type="match status" value="1"/>
</dbReference>
<evidence type="ECO:0000313" key="3">
    <source>
        <dbReference type="EMBL" id="KLU91074.1"/>
    </source>
</evidence>
<evidence type="ECO:0000313" key="4">
    <source>
        <dbReference type="EnsemblFungi" id="MAPG_09597T0"/>
    </source>
</evidence>
<dbReference type="EMBL" id="ADBL01002455">
    <property type="status" value="NOT_ANNOTATED_CDS"/>
    <property type="molecule type" value="Genomic_DNA"/>
</dbReference>
<dbReference type="GO" id="GO:0005576">
    <property type="term" value="C:extracellular region"/>
    <property type="evidence" value="ECO:0007669"/>
    <property type="project" value="TreeGrafter"/>
</dbReference>
<reference evidence="5" key="2">
    <citation type="submission" date="2010-05" db="EMBL/GenBank/DDBJ databases">
        <title>The genome sequence of Magnaporthe poae strain ATCC 64411.</title>
        <authorList>
            <person name="Ma L.-J."/>
            <person name="Dead R."/>
            <person name="Young S."/>
            <person name="Zeng Q."/>
            <person name="Koehrsen M."/>
            <person name="Alvarado L."/>
            <person name="Berlin A."/>
            <person name="Chapman S.B."/>
            <person name="Chen Z."/>
            <person name="Freedman E."/>
            <person name="Gellesch M."/>
            <person name="Goldberg J."/>
            <person name="Griggs A."/>
            <person name="Gujja S."/>
            <person name="Heilman E.R."/>
            <person name="Heiman D."/>
            <person name="Hepburn T."/>
            <person name="Howarth C."/>
            <person name="Jen D."/>
            <person name="Larson L."/>
            <person name="Mehta T."/>
            <person name="Neiman D."/>
            <person name="Pearson M."/>
            <person name="Roberts A."/>
            <person name="Saif S."/>
            <person name="Shea T."/>
            <person name="Shenoy N."/>
            <person name="Sisk P."/>
            <person name="Stolte C."/>
            <person name="Sykes S."/>
            <person name="Walk T."/>
            <person name="White J."/>
            <person name="Yandava C."/>
            <person name="Haas B."/>
            <person name="Nusbaum C."/>
            <person name="Birren B."/>
        </authorList>
    </citation>
    <scope>NUCLEOTIDE SEQUENCE [LARGE SCALE GENOMIC DNA]</scope>
    <source>
        <strain evidence="5">ATCC 64411 / 73-15</strain>
    </source>
</reference>
<dbReference type="Proteomes" id="UP000011715">
    <property type="component" value="Unassembled WGS sequence"/>
</dbReference>
<feature type="signal peptide" evidence="2">
    <location>
        <begin position="1"/>
        <end position="18"/>
    </location>
</feature>
<feature type="region of interest" description="Disordered" evidence="1">
    <location>
        <begin position="167"/>
        <end position="208"/>
    </location>
</feature>
<reference evidence="3" key="1">
    <citation type="submission" date="2010-05" db="EMBL/GenBank/DDBJ databases">
        <title>The Genome Sequence of Magnaporthe poae strain ATCC 64411.</title>
        <authorList>
            <consortium name="The Broad Institute Genome Sequencing Platform"/>
            <consortium name="Broad Institute Genome Sequencing Center for Infectious Disease"/>
            <person name="Ma L.-J."/>
            <person name="Dead R."/>
            <person name="Young S."/>
            <person name="Zeng Q."/>
            <person name="Koehrsen M."/>
            <person name="Alvarado L."/>
            <person name="Berlin A."/>
            <person name="Chapman S.B."/>
            <person name="Chen Z."/>
            <person name="Freedman E."/>
            <person name="Gellesch M."/>
            <person name="Goldberg J."/>
            <person name="Griggs A."/>
            <person name="Gujja S."/>
            <person name="Heilman E.R."/>
            <person name="Heiman D."/>
            <person name="Hepburn T."/>
            <person name="Howarth C."/>
            <person name="Jen D."/>
            <person name="Larson L."/>
            <person name="Mehta T."/>
            <person name="Neiman D."/>
            <person name="Pearson M."/>
            <person name="Roberts A."/>
            <person name="Saif S."/>
            <person name="Shea T."/>
            <person name="Shenoy N."/>
            <person name="Sisk P."/>
            <person name="Stolte C."/>
            <person name="Sykes S."/>
            <person name="Walk T."/>
            <person name="White J."/>
            <person name="Yandava C."/>
            <person name="Haas B."/>
            <person name="Nusbaum C."/>
            <person name="Birren B."/>
        </authorList>
    </citation>
    <scope>NUCLEOTIDE SEQUENCE</scope>
    <source>
        <strain evidence="3">ATCC 64411</strain>
    </source>
</reference>
<evidence type="ECO:0000256" key="2">
    <source>
        <dbReference type="SAM" id="SignalP"/>
    </source>
</evidence>
<reference evidence="4" key="5">
    <citation type="submission" date="2015-06" db="UniProtKB">
        <authorList>
            <consortium name="EnsemblFungi"/>
        </authorList>
    </citation>
    <scope>IDENTIFICATION</scope>
    <source>
        <strain evidence="4">ATCC 64411</strain>
    </source>
</reference>
<dbReference type="eggNOG" id="ENOG502SR1T">
    <property type="taxonomic scope" value="Eukaryota"/>
</dbReference>
<reference evidence="3" key="3">
    <citation type="submission" date="2011-03" db="EMBL/GenBank/DDBJ databases">
        <title>Annotation of Magnaporthe poae ATCC 64411.</title>
        <authorList>
            <person name="Ma L.-J."/>
            <person name="Dead R."/>
            <person name="Young S.K."/>
            <person name="Zeng Q."/>
            <person name="Gargeya S."/>
            <person name="Fitzgerald M."/>
            <person name="Haas B."/>
            <person name="Abouelleil A."/>
            <person name="Alvarado L."/>
            <person name="Arachchi H.M."/>
            <person name="Berlin A."/>
            <person name="Brown A."/>
            <person name="Chapman S.B."/>
            <person name="Chen Z."/>
            <person name="Dunbar C."/>
            <person name="Freedman E."/>
            <person name="Gearin G."/>
            <person name="Gellesch M."/>
            <person name="Goldberg J."/>
            <person name="Griggs A."/>
            <person name="Gujja S."/>
            <person name="Heiman D."/>
            <person name="Howarth C."/>
            <person name="Larson L."/>
            <person name="Lui A."/>
            <person name="MacDonald P.J.P."/>
            <person name="Mehta T."/>
            <person name="Montmayeur A."/>
            <person name="Murphy C."/>
            <person name="Neiman D."/>
            <person name="Pearson M."/>
            <person name="Priest M."/>
            <person name="Roberts A."/>
            <person name="Saif S."/>
            <person name="Shea T."/>
            <person name="Shenoy N."/>
            <person name="Sisk P."/>
            <person name="Stolte C."/>
            <person name="Sykes S."/>
            <person name="Yandava C."/>
            <person name="Wortman J."/>
            <person name="Nusbaum C."/>
            <person name="Birren B."/>
        </authorList>
    </citation>
    <scope>NUCLEOTIDE SEQUENCE</scope>
    <source>
        <strain evidence="3">ATCC 64411</strain>
    </source>
</reference>
<dbReference type="Gene3D" id="1.20.1280.140">
    <property type="match status" value="1"/>
</dbReference>
<dbReference type="AlphaFoldDB" id="A0A0C4EAC9"/>
<dbReference type="InterPro" id="IPR021054">
    <property type="entry name" value="Cell_wall_mannoprotein_1"/>
</dbReference>
<reference evidence="4" key="4">
    <citation type="journal article" date="2015" name="G3 (Bethesda)">
        <title>Genome sequences of three phytopathogenic species of the Magnaporthaceae family of fungi.</title>
        <authorList>
            <person name="Okagaki L.H."/>
            <person name="Nunes C.C."/>
            <person name="Sailsbery J."/>
            <person name="Clay B."/>
            <person name="Brown D."/>
            <person name="John T."/>
            <person name="Oh Y."/>
            <person name="Young N."/>
            <person name="Fitzgerald M."/>
            <person name="Haas B.J."/>
            <person name="Zeng Q."/>
            <person name="Young S."/>
            <person name="Adiconis X."/>
            <person name="Fan L."/>
            <person name="Levin J.Z."/>
            <person name="Mitchell T.K."/>
            <person name="Okubara P.A."/>
            <person name="Farman M.L."/>
            <person name="Kohn L.M."/>
            <person name="Birren B."/>
            <person name="Ma L.-J."/>
            <person name="Dean R.A."/>
        </authorList>
    </citation>
    <scope>NUCLEOTIDE SEQUENCE</scope>
    <source>
        <strain evidence="4">ATCC 64411 / 73-15</strain>
    </source>
</reference>
<dbReference type="OrthoDB" id="2422134at2759"/>
<feature type="compositionally biased region" description="Polar residues" evidence="1">
    <location>
        <begin position="167"/>
        <end position="179"/>
    </location>
</feature>
<keyword evidence="2" id="KW-0732">Signal</keyword>
<dbReference type="OMA" id="TNANMAG"/>